<comment type="subcellular location">
    <subcellularLocation>
        <location evidence="1">Secreted</location>
    </subcellularLocation>
</comment>
<accession>A0AA35L2L2</accession>
<dbReference type="SUPFAM" id="SSF50876">
    <property type="entry name" value="Avidin/streptavidin"/>
    <property type="match status" value="1"/>
</dbReference>
<dbReference type="GO" id="GO:0009374">
    <property type="term" value="F:biotin binding"/>
    <property type="evidence" value="ECO:0007669"/>
    <property type="project" value="InterPro"/>
</dbReference>
<keyword evidence="4 8" id="KW-0732">Signal</keyword>
<dbReference type="EMBL" id="OX395136">
    <property type="protein sequence ID" value="CAI5788008.1"/>
    <property type="molecule type" value="Genomic_DNA"/>
</dbReference>
<evidence type="ECO:0000256" key="8">
    <source>
        <dbReference type="SAM" id="SignalP"/>
    </source>
</evidence>
<feature type="chain" id="PRO_5041230143" description="Lipocalin/cytosolic fatty-acid binding domain-containing protein" evidence="8">
    <location>
        <begin position="22"/>
        <end position="172"/>
    </location>
</feature>
<dbReference type="Gene3D" id="2.40.128.30">
    <property type="entry name" value="Avidin-like"/>
    <property type="match status" value="1"/>
</dbReference>
<dbReference type="InterPro" id="IPR005469">
    <property type="entry name" value="Avidin"/>
</dbReference>
<evidence type="ECO:0000256" key="4">
    <source>
        <dbReference type="ARBA" id="ARBA00022729"/>
    </source>
</evidence>
<dbReference type="Pfam" id="PF01382">
    <property type="entry name" value="Avidin"/>
    <property type="match status" value="1"/>
</dbReference>
<sequence>MWSKVARAPAVALLLAAGATAGFTYSRSDPPVLPVVEAAEKRRKPSSPAQSSLAGTWVNELGSKMVLNPPDDSGQFTGSYLTAVSAAQKPIRVSPLVGAQHDPKGAEEEYTFGFLVNWSFSDSIAAFAGQRFVDAEGKETLETTWLLRQKVESHGDDWEATRVGRNVFTRAA</sequence>
<evidence type="ECO:0000256" key="2">
    <source>
        <dbReference type="ARBA" id="ARBA00006297"/>
    </source>
</evidence>
<name>A0AA35L2L2_9SAUR</name>
<dbReference type="PANTHER" id="PTHR34399">
    <property type="entry name" value="AVIDIN-RELATED"/>
    <property type="match status" value="1"/>
</dbReference>
<keyword evidence="7" id="KW-0092">Biotin</keyword>
<organism evidence="9 10">
    <name type="scientific">Podarcis lilfordi</name>
    <name type="common">Lilford's wall lizard</name>
    <dbReference type="NCBI Taxonomy" id="74358"/>
    <lineage>
        <taxon>Eukaryota</taxon>
        <taxon>Metazoa</taxon>
        <taxon>Chordata</taxon>
        <taxon>Craniata</taxon>
        <taxon>Vertebrata</taxon>
        <taxon>Euteleostomi</taxon>
        <taxon>Lepidosauria</taxon>
        <taxon>Squamata</taxon>
        <taxon>Bifurcata</taxon>
        <taxon>Unidentata</taxon>
        <taxon>Episquamata</taxon>
        <taxon>Laterata</taxon>
        <taxon>Lacertibaenia</taxon>
        <taxon>Lacertidae</taxon>
        <taxon>Podarcis</taxon>
    </lineage>
</organism>
<keyword evidence="3" id="KW-0964">Secreted</keyword>
<evidence type="ECO:0008006" key="11">
    <source>
        <dbReference type="Google" id="ProtNLM"/>
    </source>
</evidence>
<keyword evidence="5" id="KW-1015">Disulfide bond</keyword>
<evidence type="ECO:0000313" key="10">
    <source>
        <dbReference type="Proteomes" id="UP001178461"/>
    </source>
</evidence>
<evidence type="ECO:0000256" key="7">
    <source>
        <dbReference type="ARBA" id="ARBA00023267"/>
    </source>
</evidence>
<comment type="similarity">
    <text evidence="2">Belongs to the avidin/streptavidin family.</text>
</comment>
<dbReference type="InterPro" id="IPR051764">
    <property type="entry name" value="Avidin/Streptavidin-rel"/>
</dbReference>
<proteinExistence type="inferred from homology"/>
<dbReference type="PANTHER" id="PTHR34399:SF3">
    <property type="entry name" value="AVID PROTEIN-RELATED"/>
    <property type="match status" value="1"/>
</dbReference>
<evidence type="ECO:0000256" key="5">
    <source>
        <dbReference type="ARBA" id="ARBA00023157"/>
    </source>
</evidence>
<reference evidence="9" key="1">
    <citation type="submission" date="2022-12" db="EMBL/GenBank/DDBJ databases">
        <authorList>
            <person name="Alioto T."/>
            <person name="Alioto T."/>
            <person name="Gomez Garrido J."/>
        </authorList>
    </citation>
    <scope>NUCLEOTIDE SEQUENCE</scope>
</reference>
<keyword evidence="6" id="KW-0325">Glycoprotein</keyword>
<evidence type="ECO:0000256" key="1">
    <source>
        <dbReference type="ARBA" id="ARBA00004613"/>
    </source>
</evidence>
<evidence type="ECO:0000313" key="9">
    <source>
        <dbReference type="EMBL" id="CAI5788008.1"/>
    </source>
</evidence>
<protein>
    <recommendedName>
        <fullName evidence="11">Lipocalin/cytosolic fatty-acid binding domain-containing protein</fullName>
    </recommendedName>
</protein>
<gene>
    <name evidence="9" type="ORF">PODLI_1B010358</name>
</gene>
<dbReference type="PRINTS" id="PR00709">
    <property type="entry name" value="AVIDIN"/>
</dbReference>
<keyword evidence="10" id="KW-1185">Reference proteome</keyword>
<evidence type="ECO:0000256" key="6">
    <source>
        <dbReference type="ARBA" id="ARBA00023180"/>
    </source>
</evidence>
<feature type="signal peptide" evidence="8">
    <location>
        <begin position="1"/>
        <end position="21"/>
    </location>
</feature>
<dbReference type="PROSITE" id="PS51326">
    <property type="entry name" value="AVIDIN_2"/>
    <property type="match status" value="1"/>
</dbReference>
<dbReference type="GO" id="GO:0005576">
    <property type="term" value="C:extracellular region"/>
    <property type="evidence" value="ECO:0007669"/>
    <property type="project" value="UniProtKB-SubCell"/>
</dbReference>
<dbReference type="InterPro" id="IPR036896">
    <property type="entry name" value="Avidin-like_sf"/>
</dbReference>
<dbReference type="Proteomes" id="UP001178461">
    <property type="component" value="Chromosome 11"/>
</dbReference>
<dbReference type="AlphaFoldDB" id="A0AA35L2L2"/>
<evidence type="ECO:0000256" key="3">
    <source>
        <dbReference type="ARBA" id="ARBA00022525"/>
    </source>
</evidence>
<dbReference type="InterPro" id="IPR005468">
    <property type="entry name" value="Avidin/str"/>
</dbReference>